<dbReference type="GO" id="GO:0003852">
    <property type="term" value="F:2-isopropylmalate synthase activity"/>
    <property type="evidence" value="ECO:0007669"/>
    <property type="project" value="TreeGrafter"/>
</dbReference>
<dbReference type="FunFam" id="3.20.20.70:FF:000010">
    <property type="entry name" value="2-isopropylmalate synthase"/>
    <property type="match status" value="1"/>
</dbReference>
<keyword evidence="4" id="KW-0464">Manganese</keyword>
<dbReference type="InterPro" id="IPR050073">
    <property type="entry name" value="2-IPM_HCS-like"/>
</dbReference>
<feature type="domain" description="Pyruvate carboxyltransferase" evidence="6">
    <location>
        <begin position="8"/>
        <end position="264"/>
    </location>
</feature>
<evidence type="ECO:0000256" key="4">
    <source>
        <dbReference type="ARBA" id="ARBA00023211"/>
    </source>
</evidence>
<evidence type="ECO:0000256" key="2">
    <source>
        <dbReference type="ARBA" id="ARBA00022430"/>
    </source>
</evidence>
<dbReference type="EMBL" id="LXQE01000173">
    <property type="protein sequence ID" value="RCJ31558.1"/>
    <property type="molecule type" value="Genomic_DNA"/>
</dbReference>
<dbReference type="AlphaFoldDB" id="A0A367R516"/>
<evidence type="ECO:0000313" key="7">
    <source>
        <dbReference type="EMBL" id="RCJ31558.1"/>
    </source>
</evidence>
<dbReference type="PANTHER" id="PTHR10277">
    <property type="entry name" value="HOMOCITRATE SYNTHASE-RELATED"/>
    <property type="match status" value="1"/>
</dbReference>
<keyword evidence="5" id="KW-0100">Branched-chain amino acid biosynthesis</keyword>
<keyword evidence="3" id="KW-0808">Transferase</keyword>
<dbReference type="InterPro" id="IPR000891">
    <property type="entry name" value="PYR_CT"/>
</dbReference>
<comment type="similarity">
    <text evidence="1">Belongs to the alpha-IPM synthase/homocitrate synthase family. LeuA type 1 subfamily.</text>
</comment>
<dbReference type="Pfam" id="PF00682">
    <property type="entry name" value="HMGL-like"/>
    <property type="match status" value="1"/>
</dbReference>
<keyword evidence="2" id="KW-0432">Leucine biosynthesis</keyword>
<proteinExistence type="inferred from homology"/>
<protein>
    <submittedName>
        <fullName evidence="7">2-isopropylmalate synthase</fullName>
    </submittedName>
</protein>
<sequence length="282" mass="30917">MSENNQKIIIFDTTMRDGELTPGVKMNLQQKIIISQLLEEMGVDIIEVGYPASSQKDFDEVFNISKIIKNSTICGLASSNSNEIITLAEAIKPAIRGRIHTYTPVNLKNKSKLSKEEVLATIKESISLARNYCDDVEWSAFDAPRSEPDFLCKSIETAIKSGATTVSIPDSLGLASPEEFSQLLQMILNRVPNINEVVVSVHCHDDLGMAVDNSLIALSCGVRQIECAINGLGARKGNADFSKVVIEVLKEGNYQLDIDTSLINRASDLVNEITGIKKKEET</sequence>
<gene>
    <name evidence="7" type="ORF">A6769_30400</name>
</gene>
<reference evidence="7 8" key="1">
    <citation type="submission" date="2016-04" db="EMBL/GenBank/DDBJ databases">
        <authorList>
            <person name="Evans L.H."/>
            <person name="Alamgir A."/>
            <person name="Owens N."/>
            <person name="Weber N.D."/>
            <person name="Virtaneva K."/>
            <person name="Barbian K."/>
            <person name="Babar A."/>
            <person name="Rosenke K."/>
        </authorList>
    </citation>
    <scope>NUCLEOTIDE SEQUENCE [LARGE SCALE GENOMIC DNA]</scope>
    <source>
        <strain evidence="7">NIES-2108</strain>
    </source>
</reference>
<evidence type="ECO:0000256" key="1">
    <source>
        <dbReference type="ARBA" id="ARBA00009396"/>
    </source>
</evidence>
<comment type="caution">
    <text evidence="7">The sequence shown here is derived from an EMBL/GenBank/DDBJ whole genome shotgun (WGS) entry which is preliminary data.</text>
</comment>
<dbReference type="Gene3D" id="3.20.20.70">
    <property type="entry name" value="Aldolase class I"/>
    <property type="match status" value="1"/>
</dbReference>
<dbReference type="Proteomes" id="UP000252085">
    <property type="component" value="Unassembled WGS sequence"/>
</dbReference>
<evidence type="ECO:0000256" key="5">
    <source>
        <dbReference type="ARBA" id="ARBA00023304"/>
    </source>
</evidence>
<evidence type="ECO:0000313" key="8">
    <source>
        <dbReference type="Proteomes" id="UP000252085"/>
    </source>
</evidence>
<dbReference type="InterPro" id="IPR013785">
    <property type="entry name" value="Aldolase_TIM"/>
</dbReference>
<evidence type="ECO:0000259" key="6">
    <source>
        <dbReference type="PROSITE" id="PS50991"/>
    </source>
</evidence>
<organism evidence="7 8">
    <name type="scientific">Nostoc punctiforme NIES-2108</name>
    <dbReference type="NCBI Taxonomy" id="1356359"/>
    <lineage>
        <taxon>Bacteria</taxon>
        <taxon>Bacillati</taxon>
        <taxon>Cyanobacteriota</taxon>
        <taxon>Cyanophyceae</taxon>
        <taxon>Nostocales</taxon>
        <taxon>Nostocaceae</taxon>
        <taxon>Nostoc</taxon>
    </lineage>
</organism>
<name>A0A367R516_NOSPU</name>
<evidence type="ECO:0000256" key="3">
    <source>
        <dbReference type="ARBA" id="ARBA00022679"/>
    </source>
</evidence>
<dbReference type="GO" id="GO:0009098">
    <property type="term" value="P:L-leucine biosynthetic process"/>
    <property type="evidence" value="ECO:0007669"/>
    <property type="project" value="UniProtKB-KW"/>
</dbReference>
<dbReference type="PANTHER" id="PTHR10277:SF9">
    <property type="entry name" value="2-ISOPROPYLMALATE SYNTHASE 1, CHLOROPLASTIC-RELATED"/>
    <property type="match status" value="1"/>
</dbReference>
<dbReference type="PROSITE" id="PS50991">
    <property type="entry name" value="PYR_CT"/>
    <property type="match status" value="1"/>
</dbReference>
<keyword evidence="2" id="KW-0028">Amino-acid biosynthesis</keyword>
<dbReference type="SUPFAM" id="SSF51569">
    <property type="entry name" value="Aldolase"/>
    <property type="match status" value="1"/>
</dbReference>
<accession>A0A367R516</accession>